<evidence type="ECO:0008006" key="9">
    <source>
        <dbReference type="Google" id="ProtNLM"/>
    </source>
</evidence>
<dbReference type="GO" id="GO:0005813">
    <property type="term" value="C:centrosome"/>
    <property type="evidence" value="ECO:0007669"/>
    <property type="project" value="UniProtKB-SubCell"/>
</dbReference>
<evidence type="ECO:0000256" key="5">
    <source>
        <dbReference type="SAM" id="Coils"/>
    </source>
</evidence>
<comment type="caution">
    <text evidence="7">The sequence shown here is derived from an EMBL/GenBank/DDBJ whole genome shotgun (WGS) entry which is preliminary data.</text>
</comment>
<feature type="coiled-coil region" evidence="5">
    <location>
        <begin position="52"/>
        <end position="121"/>
    </location>
</feature>
<feature type="coiled-coil region" evidence="5">
    <location>
        <begin position="488"/>
        <end position="515"/>
    </location>
</feature>
<dbReference type="AlphaFoldDB" id="A0A2P4TBG2"/>
<evidence type="ECO:0000256" key="4">
    <source>
        <dbReference type="ARBA" id="ARBA00023212"/>
    </source>
</evidence>
<gene>
    <name evidence="7" type="ORF">CIB84_002565</name>
</gene>
<evidence type="ECO:0000256" key="3">
    <source>
        <dbReference type="ARBA" id="ARBA00022553"/>
    </source>
</evidence>
<dbReference type="GO" id="GO:0034454">
    <property type="term" value="P:microtubule anchoring at centrosome"/>
    <property type="evidence" value="ECO:0007669"/>
    <property type="project" value="TreeGrafter"/>
</dbReference>
<accession>A0A2P4TBG2</accession>
<keyword evidence="5" id="KW-0175">Coiled coil</keyword>
<comment type="subcellular location">
    <subcellularLocation>
        <location evidence="1">Cytoplasm</location>
        <location evidence="1">Cytoskeleton</location>
        <location evidence="1">Microtubule organizing center</location>
        <location evidence="1">Centrosome</location>
    </subcellularLocation>
</comment>
<dbReference type="Proteomes" id="UP000237246">
    <property type="component" value="Unassembled WGS sequence"/>
</dbReference>
<name>A0A2P4TBG2_BAMTH</name>
<feature type="coiled-coil region" evidence="5">
    <location>
        <begin position="558"/>
        <end position="641"/>
    </location>
</feature>
<organism evidence="7 8">
    <name type="scientific">Bambusicola thoracicus</name>
    <name type="common">Chinese bamboo-partridge</name>
    <name type="synonym">Perdix thoracica</name>
    <dbReference type="NCBI Taxonomy" id="9083"/>
    <lineage>
        <taxon>Eukaryota</taxon>
        <taxon>Metazoa</taxon>
        <taxon>Chordata</taxon>
        <taxon>Craniata</taxon>
        <taxon>Vertebrata</taxon>
        <taxon>Euteleostomi</taxon>
        <taxon>Archelosauria</taxon>
        <taxon>Archosauria</taxon>
        <taxon>Dinosauria</taxon>
        <taxon>Saurischia</taxon>
        <taxon>Theropoda</taxon>
        <taxon>Coelurosauria</taxon>
        <taxon>Aves</taxon>
        <taxon>Neognathae</taxon>
        <taxon>Galloanserae</taxon>
        <taxon>Galliformes</taxon>
        <taxon>Phasianidae</taxon>
        <taxon>Perdicinae</taxon>
        <taxon>Bambusicola</taxon>
    </lineage>
</organism>
<evidence type="ECO:0000313" key="8">
    <source>
        <dbReference type="Proteomes" id="UP000237246"/>
    </source>
</evidence>
<dbReference type="EMBL" id="PPHD01003081">
    <property type="protein sequence ID" value="POI33684.1"/>
    <property type="molecule type" value="Genomic_DNA"/>
</dbReference>
<evidence type="ECO:0000256" key="1">
    <source>
        <dbReference type="ARBA" id="ARBA00004300"/>
    </source>
</evidence>
<feature type="coiled-coil region" evidence="5">
    <location>
        <begin position="433"/>
        <end position="460"/>
    </location>
</feature>
<evidence type="ECO:0000256" key="6">
    <source>
        <dbReference type="SAM" id="MobiDB-lite"/>
    </source>
</evidence>
<dbReference type="PANTHER" id="PTHR18905">
    <property type="entry name" value="NINEIN"/>
    <property type="match status" value="1"/>
</dbReference>
<keyword evidence="4" id="KW-0206">Cytoskeleton</keyword>
<keyword evidence="2" id="KW-0963">Cytoplasm</keyword>
<proteinExistence type="predicted"/>
<feature type="region of interest" description="Disordered" evidence="6">
    <location>
        <begin position="361"/>
        <end position="386"/>
    </location>
</feature>
<feature type="coiled-coil region" evidence="5">
    <location>
        <begin position="220"/>
        <end position="264"/>
    </location>
</feature>
<dbReference type="PANTHER" id="PTHR18905:SF12">
    <property type="entry name" value="NINEIN-LIKE PROTEIN"/>
    <property type="match status" value="1"/>
</dbReference>
<evidence type="ECO:0000313" key="7">
    <source>
        <dbReference type="EMBL" id="POI33684.1"/>
    </source>
</evidence>
<dbReference type="OrthoDB" id="5799458at2759"/>
<keyword evidence="8" id="KW-1185">Reference proteome</keyword>
<keyword evidence="3" id="KW-0597">Phosphoprotein</keyword>
<evidence type="ECO:0000256" key="2">
    <source>
        <dbReference type="ARBA" id="ARBA00022490"/>
    </source>
</evidence>
<sequence>MRDGRVGGGACRRDRVAAQRSQAELPATLDSTLMVSRSGLQHAAITSYAYKLQCLKSQVRQISRERDKARLDLEKAEGHRLQLSRELDKQYIALKHCQSKLKDVQTEMEAKELLLQQAINHQVKLQADAQFLQGKEATLHGRLNLMMKENTQLQNKVMEMGEKLTASEKLVLELQKELSLVVKDKLDQKEPHSPELLNHGKYFAEIVLEYERQCQKNCNEEELELMRKNFEREKDSKENLKAEMSKVEDQKEDLKETVAKYQAVTHVMKEQKPVQSLRLEERSEMELVRIELQHTKDIGHPRQQLNQEGGELSTQCRNRGSLRPRSVVWVPKTGVVFVAFCHEANCIPLLDRKHMSKLSREKVEELKKSSGKSKVEGSQPNTEVSQLSRELLEHEAGRSTSTGSIQLQNQRLMEAKHLQGVEVATRPKHCQQHAACRSEMELLRQQLEASEEELFEAKTSLSLAQTQHALQLQQVKAQLNNMVPRKQFEQLQASLREEQCRVQQLQANLQQQAEQACRQLVRTQHLHCFPIHTSGSALGTWWLLGQPNITSGFCFLLKEEHERLLQAAVEQAEGLQCDLRSAEAALADGAARLKDAQAQLSRNKLLIKDLREENRGFAMALQAAELKQMSTEKKNHVLEEQALALKKLIEKITPASLSA</sequence>
<reference evidence="7 8" key="1">
    <citation type="submission" date="2018-01" db="EMBL/GenBank/DDBJ databases">
        <title>Comparison of the Chinese Bamboo Partridge and Red Junglefowl genome sequences highlights the importance of demography in genome evolution.</title>
        <authorList>
            <person name="Tiley G.P."/>
            <person name="Kimball R.T."/>
            <person name="Braun E.L."/>
            <person name="Burleigh J.G."/>
        </authorList>
    </citation>
    <scope>NUCLEOTIDE SEQUENCE [LARGE SCALE GENOMIC DNA]</scope>
    <source>
        <strain evidence="7">RTK389</strain>
        <tissue evidence="7">Blood</tissue>
    </source>
</reference>
<protein>
    <recommendedName>
        <fullName evidence="9">Ninein-like protein</fullName>
    </recommendedName>
</protein>